<feature type="non-terminal residue" evidence="1">
    <location>
        <position position="22"/>
    </location>
</feature>
<proteinExistence type="predicted"/>
<name>A0A3B1D7A1_9ZZZZ</name>
<reference evidence="1" key="1">
    <citation type="submission" date="2018-06" db="EMBL/GenBank/DDBJ databases">
        <authorList>
            <person name="Zhirakovskaya E."/>
        </authorList>
    </citation>
    <scope>NUCLEOTIDE SEQUENCE</scope>
</reference>
<dbReference type="AlphaFoldDB" id="A0A3B1D7A1"/>
<protein>
    <submittedName>
        <fullName evidence="1">Uncharacterized protein</fullName>
    </submittedName>
</protein>
<gene>
    <name evidence="1" type="ORF">MNBD_NITROSPIRAE02-846</name>
</gene>
<dbReference type="EMBL" id="UOGH01000266">
    <property type="protein sequence ID" value="VAX32703.1"/>
    <property type="molecule type" value="Genomic_DNA"/>
</dbReference>
<organism evidence="1">
    <name type="scientific">hydrothermal vent metagenome</name>
    <dbReference type="NCBI Taxonomy" id="652676"/>
    <lineage>
        <taxon>unclassified sequences</taxon>
        <taxon>metagenomes</taxon>
        <taxon>ecological metagenomes</taxon>
    </lineage>
</organism>
<accession>A0A3B1D7A1</accession>
<evidence type="ECO:0000313" key="1">
    <source>
        <dbReference type="EMBL" id="VAX32703.1"/>
    </source>
</evidence>
<sequence>MTAPLYGYGMFGVNTSLLLAVI</sequence>